<protein>
    <submittedName>
        <fullName evidence="3">Membrane-associated enzyme, PAP2 (Acid phosphatase) superfamily</fullName>
    </submittedName>
</protein>
<reference evidence="4" key="1">
    <citation type="submission" date="2016-10" db="EMBL/GenBank/DDBJ databases">
        <authorList>
            <person name="Varghese N."/>
            <person name="Submissions S."/>
        </authorList>
    </citation>
    <scope>NUCLEOTIDE SEQUENCE [LARGE SCALE GENOMIC DNA]</scope>
    <source>
        <strain evidence="4">DSM 28453</strain>
    </source>
</reference>
<dbReference type="STRING" id="1280847.SAMN04488036_10860"/>
<feature type="domain" description="Phosphatidic acid phosphatase type 2/haloperoxidase" evidence="2">
    <location>
        <begin position="101"/>
        <end position="227"/>
    </location>
</feature>
<organism evidence="3 4">
    <name type="scientific">Shimia haliotis</name>
    <dbReference type="NCBI Taxonomy" id="1280847"/>
    <lineage>
        <taxon>Bacteria</taxon>
        <taxon>Pseudomonadati</taxon>
        <taxon>Pseudomonadota</taxon>
        <taxon>Alphaproteobacteria</taxon>
        <taxon>Rhodobacterales</taxon>
        <taxon>Roseobacteraceae</taxon>
    </lineage>
</organism>
<sequence length="232" mass="25360">MPALTANTRALQSCVILTALLAMFFLNWPGVDLWFSALFYRPQDGFWLAHLETVNALREVIWKLIILTFLVALGGLIFTKLFRSTTPALNKVWEVAIMTYVLGPMLLTDVILKSHWGRARPSTTEEFGGTAQFTPPFVISDQCASNCSFVSGEGSGVTALLITVMLVVRNSGPSTASKIATGAAFAVAAAGLSLRVIMGRHFLSDTLCAVLFVTMITLALLHLKRYRSLKLF</sequence>
<dbReference type="InterPro" id="IPR036938">
    <property type="entry name" value="PAP2/HPO_sf"/>
</dbReference>
<keyword evidence="1" id="KW-1133">Transmembrane helix</keyword>
<evidence type="ECO:0000259" key="2">
    <source>
        <dbReference type="Pfam" id="PF01569"/>
    </source>
</evidence>
<dbReference type="OrthoDB" id="9813524at2"/>
<dbReference type="InterPro" id="IPR000326">
    <property type="entry name" value="PAP2/HPO"/>
</dbReference>
<feature type="transmembrane region" description="Helical" evidence="1">
    <location>
        <begin position="179"/>
        <end position="197"/>
    </location>
</feature>
<evidence type="ECO:0000256" key="1">
    <source>
        <dbReference type="SAM" id="Phobius"/>
    </source>
</evidence>
<evidence type="ECO:0000313" key="4">
    <source>
        <dbReference type="Proteomes" id="UP000198851"/>
    </source>
</evidence>
<feature type="transmembrane region" description="Helical" evidence="1">
    <location>
        <begin position="15"/>
        <end position="40"/>
    </location>
</feature>
<dbReference type="CDD" id="cd03396">
    <property type="entry name" value="PAP2_like_6"/>
    <property type="match status" value="1"/>
</dbReference>
<keyword evidence="1" id="KW-0472">Membrane</keyword>
<dbReference type="EMBL" id="FOSZ01000008">
    <property type="protein sequence ID" value="SFL27639.1"/>
    <property type="molecule type" value="Genomic_DNA"/>
</dbReference>
<keyword evidence="1" id="KW-0812">Transmembrane</keyword>
<dbReference type="Gene3D" id="1.20.144.10">
    <property type="entry name" value="Phosphatidic acid phosphatase type 2/haloperoxidase"/>
    <property type="match status" value="1"/>
</dbReference>
<feature type="transmembrane region" description="Helical" evidence="1">
    <location>
        <begin position="203"/>
        <end position="223"/>
    </location>
</feature>
<feature type="transmembrane region" description="Helical" evidence="1">
    <location>
        <begin position="93"/>
        <end position="112"/>
    </location>
</feature>
<feature type="transmembrane region" description="Helical" evidence="1">
    <location>
        <begin position="60"/>
        <end position="81"/>
    </location>
</feature>
<dbReference type="SUPFAM" id="SSF48317">
    <property type="entry name" value="Acid phosphatase/Vanadium-dependent haloperoxidase"/>
    <property type="match status" value="1"/>
</dbReference>
<dbReference type="Proteomes" id="UP000198851">
    <property type="component" value="Unassembled WGS sequence"/>
</dbReference>
<proteinExistence type="predicted"/>
<dbReference type="Pfam" id="PF01569">
    <property type="entry name" value="PAP2"/>
    <property type="match status" value="1"/>
</dbReference>
<evidence type="ECO:0000313" key="3">
    <source>
        <dbReference type="EMBL" id="SFL27639.1"/>
    </source>
</evidence>
<accession>A0A1I4GCP6</accession>
<keyword evidence="4" id="KW-1185">Reference proteome</keyword>
<dbReference type="AlphaFoldDB" id="A0A1I4GCP6"/>
<gene>
    <name evidence="3" type="ORF">SAMN04488036_10860</name>
</gene>
<dbReference type="RefSeq" id="WP_093325318.1">
    <property type="nucleotide sequence ID" value="NZ_FOSZ01000008.1"/>
</dbReference>
<name>A0A1I4GCP6_9RHOB</name>